<keyword evidence="3" id="KW-1185">Reference proteome</keyword>
<dbReference type="eggNOG" id="arCOG00928">
    <property type="taxonomic scope" value="Archaea"/>
</dbReference>
<dbReference type="InterPro" id="IPR002802">
    <property type="entry name" value="Endo_dU"/>
</dbReference>
<dbReference type="RefSeq" id="WP_015302213.1">
    <property type="nucleotide sequence ID" value="NC_019964.1"/>
</dbReference>
<evidence type="ECO:0000313" key="2">
    <source>
        <dbReference type="EMBL" id="AGB17629.1"/>
    </source>
</evidence>
<dbReference type="Pfam" id="PF01949">
    <property type="entry name" value="Endo_dU"/>
    <property type="match status" value="1"/>
</dbReference>
<name>L0IFT5_HALRX</name>
<organism evidence="2 3">
    <name type="scientific">Halovivax ruber (strain DSM 18193 / JCM 13892 / XH-70)</name>
    <dbReference type="NCBI Taxonomy" id="797302"/>
    <lineage>
        <taxon>Archaea</taxon>
        <taxon>Methanobacteriati</taxon>
        <taxon>Methanobacteriota</taxon>
        <taxon>Stenosarchaea group</taxon>
        <taxon>Halobacteria</taxon>
        <taxon>Halobacteriales</taxon>
        <taxon>Natrialbaceae</taxon>
        <taxon>Halovivax</taxon>
    </lineage>
</organism>
<dbReference type="Gene3D" id="3.30.2170.10">
    <property type="entry name" value="archaeoglobus fulgidus dsm 4304 superfamily"/>
    <property type="match status" value="1"/>
</dbReference>
<reference evidence="2" key="1">
    <citation type="submission" date="2011-09" db="EMBL/GenBank/DDBJ databases">
        <title>Complete sequence of Halovivax ruber XH-70.</title>
        <authorList>
            <consortium name="US DOE Joint Genome Institute"/>
            <person name="Lucas S."/>
            <person name="Han J."/>
            <person name="Lapidus A."/>
            <person name="Cheng J.-F."/>
            <person name="Goodwin L."/>
            <person name="Pitluck S."/>
            <person name="Peters L."/>
            <person name="Mikhailova N."/>
            <person name="Davenport K."/>
            <person name="Detter J.C."/>
            <person name="Han C."/>
            <person name="Tapia R."/>
            <person name="Land M."/>
            <person name="Hauser L."/>
            <person name="Kyrpides N."/>
            <person name="Ivanova N."/>
            <person name="Pagani I."/>
            <person name="Sproer C."/>
            <person name="Anderson I."/>
            <person name="Woyke T."/>
        </authorList>
    </citation>
    <scope>NUCLEOTIDE SEQUENCE</scope>
    <source>
        <strain evidence="2">XH-70</strain>
    </source>
</reference>
<dbReference type="STRING" id="797302.Halru_3063"/>
<protein>
    <recommendedName>
        <fullName evidence="1">UPF0215 protein Halru_3063</fullName>
    </recommendedName>
</protein>
<dbReference type="AlphaFoldDB" id="L0IFT5"/>
<dbReference type="PANTHER" id="PTHR39518:SF2">
    <property type="entry name" value="UPF0215 PROTEIN MJ1150"/>
    <property type="match status" value="1"/>
</dbReference>
<dbReference type="EMBL" id="CP003050">
    <property type="protein sequence ID" value="AGB17629.1"/>
    <property type="molecule type" value="Genomic_DNA"/>
</dbReference>
<dbReference type="HOGENOM" id="CLU_095956_0_0_2"/>
<dbReference type="HAMAP" id="MF_00582">
    <property type="entry name" value="UPF0215"/>
    <property type="match status" value="1"/>
</dbReference>
<accession>L0IFT5</accession>
<dbReference type="OrthoDB" id="15207at2157"/>
<dbReference type="Proteomes" id="UP000010846">
    <property type="component" value="Chromosome"/>
</dbReference>
<dbReference type="KEGG" id="hru:Halru_3063"/>
<sequence length="191" mass="20473">MPDPHGRRALGIADSSRSAWCTLAGAVVRGDRVVDGASFATATVGGLDATDAVLRIVAELDREDIAALLLGTIAPAWYNVLDLDRLHEETRLPTVAVTFEESDGLEQPLREAFSGEALARRLDRYRSLPPRHAVAVGTETVYVRAVGCAPSDVETLVTSFTPVGGRPEPIRVARQLARAGAAYREQALEDV</sequence>
<evidence type="ECO:0000313" key="3">
    <source>
        <dbReference type="Proteomes" id="UP000010846"/>
    </source>
</evidence>
<evidence type="ECO:0000256" key="1">
    <source>
        <dbReference type="HAMAP-Rule" id="MF_00582"/>
    </source>
</evidence>
<gene>
    <name evidence="2" type="ordered locus">Halru_3063</name>
</gene>
<proteinExistence type="inferred from homology"/>
<dbReference type="GeneID" id="14378135"/>
<comment type="similarity">
    <text evidence="1">Belongs to the UPF0215 family.</text>
</comment>
<dbReference type="PANTHER" id="PTHR39518">
    <property type="entry name" value="UPF0215 PROTEIN MJ1150"/>
    <property type="match status" value="1"/>
</dbReference>